<keyword evidence="1" id="KW-0472">Membrane</keyword>
<dbReference type="OrthoDB" id="123265at2759"/>
<evidence type="ECO:0000313" key="3">
    <source>
        <dbReference type="Proteomes" id="UP000794436"/>
    </source>
</evidence>
<proteinExistence type="predicted"/>
<evidence type="ECO:0000256" key="1">
    <source>
        <dbReference type="SAM" id="Phobius"/>
    </source>
</evidence>
<feature type="transmembrane region" description="Helical" evidence="1">
    <location>
        <begin position="327"/>
        <end position="350"/>
    </location>
</feature>
<feature type="transmembrane region" description="Helical" evidence="1">
    <location>
        <begin position="177"/>
        <end position="197"/>
    </location>
</feature>
<dbReference type="EMBL" id="SPLM01000144">
    <property type="protein sequence ID" value="TMW57520.1"/>
    <property type="molecule type" value="Genomic_DNA"/>
</dbReference>
<feature type="transmembrane region" description="Helical" evidence="1">
    <location>
        <begin position="418"/>
        <end position="436"/>
    </location>
</feature>
<feature type="transmembrane region" description="Helical" evidence="1">
    <location>
        <begin position="149"/>
        <end position="168"/>
    </location>
</feature>
<reference evidence="2" key="1">
    <citation type="submission" date="2019-03" db="EMBL/GenBank/DDBJ databases">
        <title>Long read genome sequence of the mycoparasitic Pythium oligandrum ATCC 38472 isolated from sugarbeet rhizosphere.</title>
        <authorList>
            <person name="Gaulin E."/>
        </authorList>
    </citation>
    <scope>NUCLEOTIDE SEQUENCE</scope>
    <source>
        <strain evidence="2">ATCC 38472_TT</strain>
    </source>
</reference>
<feature type="transmembrane region" description="Helical" evidence="1">
    <location>
        <begin position="92"/>
        <end position="113"/>
    </location>
</feature>
<feature type="transmembrane region" description="Helical" evidence="1">
    <location>
        <begin position="391"/>
        <end position="412"/>
    </location>
</feature>
<gene>
    <name evidence="2" type="ORF">Poli38472_003445</name>
</gene>
<keyword evidence="3" id="KW-1185">Reference proteome</keyword>
<evidence type="ECO:0000313" key="2">
    <source>
        <dbReference type="EMBL" id="TMW57520.1"/>
    </source>
</evidence>
<name>A0A8K1C6U3_PYTOL</name>
<feature type="transmembrane region" description="Helical" evidence="1">
    <location>
        <begin position="125"/>
        <end position="143"/>
    </location>
</feature>
<sequence length="563" mass="64281">MRIASVPDTGLCADAVEDEALQQVYYEIVQAQLHPVVNMYKPVKTAILSASGARVFTRFQRRYGKLAAILFLVGLVPSAAMFFVPARIGRPLAVLASALELPIMLIAVMSLRLDMVRVLVRTYEFWFFSTMSVAGMFSMGWYLRDMRSVQVGVIWIGNMFVIVADANVHGLNRMHTIMLVSVIYNIILVVFVLLELIEETHSFRVFRYGAQCVKTEDVVSTAFSAVIYLQVRSIYRKRMKKKRVENAQRAIHCASYRCKVKLRQLRSARCLSLLTPNAITVTYRPAIVEETVASPMEYVKIDRVFDARHTICGHRLSFDPWCPYRRFVVKACGVLGLGLNVSLFIYLNYVPDYPQIASGLALVAFGCSAVFCLACFALYNPALLRHLCFSFDFFFLSFQLVAMHISACDVFYWDPRAIVLLTSLVWTHWVLTIDALMPLARNNLGFQLWYCAPVLLSLLVGQVLFMYETSGDTKWNIRDRTIFTLHALNRSIDVRVMPLLFTRVWIMLIWECRVLWRIYYAQATDLIIVHGAVALNLTRIAPRLSHMRVMQSDDCTTTADSHR</sequence>
<feature type="transmembrane region" description="Helical" evidence="1">
    <location>
        <begin position="356"/>
        <end position="379"/>
    </location>
</feature>
<feature type="transmembrane region" description="Helical" evidence="1">
    <location>
        <begin position="217"/>
        <end position="235"/>
    </location>
</feature>
<dbReference type="AlphaFoldDB" id="A0A8K1C6U3"/>
<comment type="caution">
    <text evidence="2">The sequence shown here is derived from an EMBL/GenBank/DDBJ whole genome shotgun (WGS) entry which is preliminary data.</text>
</comment>
<feature type="transmembrane region" description="Helical" evidence="1">
    <location>
        <begin position="448"/>
        <end position="467"/>
    </location>
</feature>
<feature type="transmembrane region" description="Helical" evidence="1">
    <location>
        <begin position="518"/>
        <end position="538"/>
    </location>
</feature>
<keyword evidence="1" id="KW-1133">Transmembrane helix</keyword>
<keyword evidence="1" id="KW-0812">Transmembrane</keyword>
<accession>A0A8K1C6U3</accession>
<dbReference type="Proteomes" id="UP000794436">
    <property type="component" value="Unassembled WGS sequence"/>
</dbReference>
<organism evidence="2 3">
    <name type="scientific">Pythium oligandrum</name>
    <name type="common">Mycoparasitic fungus</name>
    <dbReference type="NCBI Taxonomy" id="41045"/>
    <lineage>
        <taxon>Eukaryota</taxon>
        <taxon>Sar</taxon>
        <taxon>Stramenopiles</taxon>
        <taxon>Oomycota</taxon>
        <taxon>Peronosporomycetes</taxon>
        <taxon>Pythiales</taxon>
        <taxon>Pythiaceae</taxon>
        <taxon>Pythium</taxon>
    </lineage>
</organism>
<feature type="transmembrane region" description="Helical" evidence="1">
    <location>
        <begin position="66"/>
        <end position="86"/>
    </location>
</feature>
<protein>
    <submittedName>
        <fullName evidence="2">Uncharacterized protein</fullName>
    </submittedName>
</protein>